<organism evidence="1 2">
    <name type="scientific">Candidatus Malacoplasma girerdii</name>
    <dbReference type="NCBI Taxonomy" id="1318617"/>
    <lineage>
        <taxon>Bacteria</taxon>
        <taxon>Bacillati</taxon>
        <taxon>Mycoplasmatota</taxon>
        <taxon>Mycoplasmoidales</taxon>
        <taxon>Mycoplasmoidaceae</taxon>
        <taxon>Malacoplasma</taxon>
    </lineage>
</organism>
<protein>
    <submittedName>
        <fullName evidence="1">Uncharacterized protein</fullName>
    </submittedName>
</protein>
<proteinExistence type="predicted"/>
<keyword evidence="2" id="KW-1185">Reference proteome</keyword>
<accession>A0A097SSY9</accession>
<reference evidence="1 2" key="1">
    <citation type="journal article" date="2014" name="PLoS ONE">
        <title>An emerging Mycoplasma associated with trichomoniasis, vaginal infection and disease.</title>
        <authorList>
            <consortium name="Vaginal Microbiome Consortium"/>
            <person name="Fettweis J.M."/>
            <person name="Serrano M.G."/>
            <person name="Huang B."/>
            <person name="Brooks J.P."/>
            <person name="Glascock A.L."/>
            <person name="Sheth N.U."/>
            <person name="Strauss J.F.III."/>
            <person name="Jefferson K.K."/>
            <person name="Buck G.A."/>
        </authorList>
    </citation>
    <scope>NUCLEOTIDE SEQUENCE [LARGE SCALE GENOMIC DNA]</scope>
    <source>
        <strain evidence="1 2">VCU_M1</strain>
    </source>
</reference>
<dbReference type="HOGENOM" id="CLU_684565_0_0_14"/>
<sequence>MYHLKNVYGVINFDYDQIHVVVLQSGQYKKHCLFYKSIFIDSDYLSDNNLDINAIFNPLKELLMQANLFINLPIKRYLITVPHLAIELVHHNINDLVCEDESEVLRSLQHLTAYNDLLALKRQIINYQLNNNTIQYLPKNTPCGVSYIDLCANKNLINRFNELFNLLKIEQISFDNNITAFMSSNKNASLIDLDLNKTTINVIDDQHRLVEQIDVNYGINNFVELIQNDLKINDTNIINKLINNLDVLLNLNDDQPIINYFENQFLAIKQLKISDLKKLIYQWVQTYFDVINKAIQKFDLKKIVFNTNHPVNYLFNYIINESLIKINDVVITCLNENILGVDTYNLFACLYAINNASGLETCSIDPYAPEEITSRQFHRNLIVKFGIISTQISAKLGQVEEI</sequence>
<dbReference type="Proteomes" id="UP000030066">
    <property type="component" value="Chromosome"/>
</dbReference>
<gene>
    <name evidence="1" type="ORF">MGM1_3330</name>
</gene>
<dbReference type="AlphaFoldDB" id="A0A097SSY9"/>
<dbReference type="STRING" id="1318617.MGM1_3330"/>
<dbReference type="EMBL" id="CP007711">
    <property type="protein sequence ID" value="AIV03705.1"/>
    <property type="molecule type" value="Genomic_DNA"/>
</dbReference>
<evidence type="ECO:0000313" key="2">
    <source>
        <dbReference type="Proteomes" id="UP000030066"/>
    </source>
</evidence>
<evidence type="ECO:0000313" key="1">
    <source>
        <dbReference type="EMBL" id="AIV03705.1"/>
    </source>
</evidence>
<name>A0A097SSY9_9BACT</name>
<dbReference type="KEGG" id="mgj:MGM1_3330"/>